<dbReference type="Pfam" id="PF01571">
    <property type="entry name" value="GCV_T"/>
    <property type="match status" value="1"/>
</dbReference>
<dbReference type="InterPro" id="IPR027266">
    <property type="entry name" value="TrmE/GcvT-like"/>
</dbReference>
<evidence type="ECO:0000313" key="2">
    <source>
        <dbReference type="EMBL" id="UOQ57378.1"/>
    </source>
</evidence>
<dbReference type="InterPro" id="IPR028896">
    <property type="entry name" value="GcvT/YgfZ/DmdA"/>
</dbReference>
<dbReference type="Proteomes" id="UP000831786">
    <property type="component" value="Chromosome"/>
</dbReference>
<dbReference type="InterPro" id="IPR006222">
    <property type="entry name" value="GCVT_N"/>
</dbReference>
<dbReference type="EMBL" id="CP095045">
    <property type="protein sequence ID" value="UOQ57378.1"/>
    <property type="molecule type" value="Genomic_DNA"/>
</dbReference>
<accession>A0ABY4FM75</accession>
<dbReference type="RefSeq" id="WP_244728108.1">
    <property type="nucleotide sequence ID" value="NZ_CP095045.1"/>
</dbReference>
<sequence>MTPTPAAQNAAAAIAAAGGPVAYLRNAQALPTQFPVRPEFTNWISEQRSWRESVALLDQSHHMSDLFIRGADAARLLSDTGVNSFAKFPANAAKQFIAVNHEGYLIGDAILFHLEGEAGADDDVYDLVGWHMVLDWVQYHGETGGYDVRFERDPNSIARAAAGGGDPTLYRYELQGPNALALLETVTGRPVPETRFFGMETFEIAGVTVRSLRHGMAGMPGFELFGPWADGERVRAALVDAGEAFGLTLVGSRAYSSANLESAWVPSPLPAIYTGEGSAAYLEWLPAARLGSLAGSFDAERIEDYYLTPYELGYGRTVKFDHEFIGREALERRAAAGEPERVKVSLVWEPEDVAAIQRSAYEAGTPAKFLEFPKARYGQHQVDRVLVGEETIGLSHDVGYSVNEQALLSLASLDPAHAEPGTEVEVVWGEEPNTAKPAVERHRQLRVRATVAPAPYSRFARENYRAS</sequence>
<dbReference type="PANTHER" id="PTHR43757:SF2">
    <property type="entry name" value="AMINOMETHYLTRANSFERASE, MITOCHONDRIAL"/>
    <property type="match status" value="1"/>
</dbReference>
<dbReference type="PANTHER" id="PTHR43757">
    <property type="entry name" value="AMINOMETHYLTRANSFERASE"/>
    <property type="match status" value="1"/>
</dbReference>
<organism evidence="2 3">
    <name type="scientific">Leucobacter allii</name>
    <dbReference type="NCBI Taxonomy" id="2932247"/>
    <lineage>
        <taxon>Bacteria</taxon>
        <taxon>Bacillati</taxon>
        <taxon>Actinomycetota</taxon>
        <taxon>Actinomycetes</taxon>
        <taxon>Micrococcales</taxon>
        <taxon>Microbacteriaceae</taxon>
        <taxon>Leucobacter</taxon>
    </lineage>
</organism>
<evidence type="ECO:0000259" key="1">
    <source>
        <dbReference type="Pfam" id="PF01571"/>
    </source>
</evidence>
<feature type="domain" description="GCVT N-terminal" evidence="1">
    <location>
        <begin position="29"/>
        <end position="263"/>
    </location>
</feature>
<evidence type="ECO:0000313" key="3">
    <source>
        <dbReference type="Proteomes" id="UP000831786"/>
    </source>
</evidence>
<reference evidence="2 3" key="1">
    <citation type="submission" date="2022-04" db="EMBL/GenBank/DDBJ databases">
        <title>Leucobacter sp. isolated from rhizosphere of garlic.</title>
        <authorList>
            <person name="Won M."/>
            <person name="Lee C.-M."/>
            <person name="Woen H.-Y."/>
            <person name="Kwon S.-W."/>
        </authorList>
    </citation>
    <scope>NUCLEOTIDE SEQUENCE [LARGE SCALE GENOMIC DNA]</scope>
    <source>
        <strain evidence="2 3">H21R-40</strain>
    </source>
</reference>
<dbReference type="Gene3D" id="3.30.1360.120">
    <property type="entry name" value="Probable tRNA modification gtpase trme, domain 1"/>
    <property type="match status" value="1"/>
</dbReference>
<protein>
    <submittedName>
        <fullName evidence="2">Aminomethyl transferase family protein</fullName>
    </submittedName>
</protein>
<dbReference type="SUPFAM" id="SSF103025">
    <property type="entry name" value="Folate-binding domain"/>
    <property type="match status" value="1"/>
</dbReference>
<keyword evidence="3" id="KW-1185">Reference proteome</keyword>
<name>A0ABY4FM75_9MICO</name>
<keyword evidence="2" id="KW-0808">Transferase</keyword>
<gene>
    <name evidence="2" type="ORF">MUN78_00610</name>
</gene>
<proteinExistence type="predicted"/>
<dbReference type="GO" id="GO:0016740">
    <property type="term" value="F:transferase activity"/>
    <property type="evidence" value="ECO:0007669"/>
    <property type="project" value="UniProtKB-KW"/>
</dbReference>